<evidence type="ECO:0000256" key="1">
    <source>
        <dbReference type="SAM" id="MobiDB-lite"/>
    </source>
</evidence>
<dbReference type="Proteomes" id="UP001346869">
    <property type="component" value="Unassembled WGS sequence"/>
</dbReference>
<feature type="compositionally biased region" description="Basic and acidic residues" evidence="1">
    <location>
        <begin position="56"/>
        <end position="82"/>
    </location>
</feature>
<feature type="compositionally biased region" description="Polar residues" evidence="1">
    <location>
        <begin position="1"/>
        <end position="10"/>
    </location>
</feature>
<evidence type="ECO:0000313" key="2">
    <source>
        <dbReference type="EMBL" id="KAK5860465.1"/>
    </source>
</evidence>
<sequence length="94" mass="10377">MEECAQSSVSAPVRAERKRQNSPHPSVLPPQLRVSPHVDLCTTSASLNPPPTSQGGDHESRCLPRRGGERWRSAEDAVKVSEKQLQTPQQRDPD</sequence>
<evidence type="ECO:0000313" key="3">
    <source>
        <dbReference type="Proteomes" id="UP001346869"/>
    </source>
</evidence>
<reference evidence="2 3" key="2">
    <citation type="journal article" date="2023" name="Mol. Biol. Evol.">
        <title>Genomics of Secondarily Temperate Adaptation in the Only Non-Antarctic Icefish.</title>
        <authorList>
            <person name="Rivera-Colon A.G."/>
            <person name="Rayamajhi N."/>
            <person name="Minhas B.F."/>
            <person name="Madrigal G."/>
            <person name="Bilyk K.T."/>
            <person name="Yoon V."/>
            <person name="Hune M."/>
            <person name="Gregory S."/>
            <person name="Cheng C.H.C."/>
            <person name="Catchen J.M."/>
        </authorList>
    </citation>
    <scope>NUCLEOTIDE SEQUENCE [LARGE SCALE GENOMIC DNA]</scope>
    <source>
        <strain evidence="2">JMC-PN-2008</strain>
    </source>
</reference>
<feature type="region of interest" description="Disordered" evidence="1">
    <location>
        <begin position="1"/>
        <end position="94"/>
    </location>
</feature>
<protein>
    <submittedName>
        <fullName evidence="2">Uncharacterized protein</fullName>
    </submittedName>
</protein>
<comment type="caution">
    <text evidence="2">The sequence shown here is derived from an EMBL/GenBank/DDBJ whole genome shotgun (WGS) entry which is preliminary data.</text>
</comment>
<accession>A0AAN7XE91</accession>
<organism evidence="2 3">
    <name type="scientific">Eleginops maclovinus</name>
    <name type="common">Patagonian blennie</name>
    <name type="synonym">Eleginus maclovinus</name>
    <dbReference type="NCBI Taxonomy" id="56733"/>
    <lineage>
        <taxon>Eukaryota</taxon>
        <taxon>Metazoa</taxon>
        <taxon>Chordata</taxon>
        <taxon>Craniata</taxon>
        <taxon>Vertebrata</taxon>
        <taxon>Euteleostomi</taxon>
        <taxon>Actinopterygii</taxon>
        <taxon>Neopterygii</taxon>
        <taxon>Teleostei</taxon>
        <taxon>Neoteleostei</taxon>
        <taxon>Acanthomorphata</taxon>
        <taxon>Eupercaria</taxon>
        <taxon>Perciformes</taxon>
        <taxon>Notothenioidei</taxon>
        <taxon>Eleginopidae</taxon>
        <taxon>Eleginops</taxon>
    </lineage>
</organism>
<proteinExistence type="predicted"/>
<dbReference type="EMBL" id="JAUZQC010000014">
    <property type="protein sequence ID" value="KAK5860465.1"/>
    <property type="molecule type" value="Genomic_DNA"/>
</dbReference>
<name>A0AAN7XE91_ELEMC</name>
<dbReference type="AlphaFoldDB" id="A0AAN7XE91"/>
<keyword evidence="3" id="KW-1185">Reference proteome</keyword>
<gene>
    <name evidence="2" type="ORF">PBY51_021940</name>
</gene>
<reference evidence="2 3" key="1">
    <citation type="journal article" date="2023" name="Genes (Basel)">
        <title>Chromosome-Level Genome Assembly and Circadian Gene Repertoire of the Patagonia Blennie Eleginops maclovinus-The Closest Ancestral Proxy of Antarctic Cryonotothenioids.</title>
        <authorList>
            <person name="Cheng C.C."/>
            <person name="Rivera-Colon A.G."/>
            <person name="Minhas B.F."/>
            <person name="Wilson L."/>
            <person name="Rayamajhi N."/>
            <person name="Vargas-Chacoff L."/>
            <person name="Catchen J.M."/>
        </authorList>
    </citation>
    <scope>NUCLEOTIDE SEQUENCE [LARGE SCALE GENOMIC DNA]</scope>
    <source>
        <strain evidence="2">JMC-PN-2008</strain>
    </source>
</reference>
<feature type="compositionally biased region" description="Polar residues" evidence="1">
    <location>
        <begin position="83"/>
        <end position="94"/>
    </location>
</feature>